<feature type="domain" description="Nitroreductase" evidence="9">
    <location>
        <begin position="11"/>
        <end position="167"/>
    </location>
</feature>
<evidence type="ECO:0000259" key="9">
    <source>
        <dbReference type="Pfam" id="PF00881"/>
    </source>
</evidence>
<evidence type="ECO:0000313" key="10">
    <source>
        <dbReference type="EMBL" id="MFC4199528.1"/>
    </source>
</evidence>
<organism evidence="10 11">
    <name type="scientific">Candidimonas humi</name>
    <dbReference type="NCBI Taxonomy" id="683355"/>
    <lineage>
        <taxon>Bacteria</taxon>
        <taxon>Pseudomonadati</taxon>
        <taxon>Pseudomonadota</taxon>
        <taxon>Betaproteobacteria</taxon>
        <taxon>Burkholderiales</taxon>
        <taxon>Alcaligenaceae</taxon>
        <taxon>Candidimonas</taxon>
    </lineage>
</organism>
<sequence length="191" mass="21116">MSMSPIDYLLTRRSVKFVRAPGPSAEHLDLILRAAMTAPDHGRLQPWRFALIRGEAIGRLADLAIEASKVAGKPMPPEKEANTRRWLAEVPLLIALACRLDHSNTKIPEDERMLATGAAVTQMLDAAHMLGYGAYWSTGLGTYVDQVNEALGFDGLDYRYMGYLAIGTPIEAGEAPQRPDYRQFVTEWTGN</sequence>
<evidence type="ECO:0000256" key="4">
    <source>
        <dbReference type="ARBA" id="ARBA00022643"/>
    </source>
</evidence>
<evidence type="ECO:0000256" key="6">
    <source>
        <dbReference type="ARBA" id="ARBA00023002"/>
    </source>
</evidence>
<protein>
    <recommendedName>
        <fullName evidence="8">Putative NAD(P)H nitroreductase</fullName>
        <ecNumber evidence="8">1.-.-.-</ecNumber>
    </recommendedName>
</protein>
<dbReference type="InterPro" id="IPR052530">
    <property type="entry name" value="NAD(P)H_nitroreductase"/>
</dbReference>
<name>A0ABV8NUF4_9BURK</name>
<evidence type="ECO:0000256" key="1">
    <source>
        <dbReference type="ARBA" id="ARBA00001917"/>
    </source>
</evidence>
<dbReference type="Proteomes" id="UP001595848">
    <property type="component" value="Unassembled WGS sequence"/>
</dbReference>
<evidence type="ECO:0000256" key="2">
    <source>
        <dbReference type="ARBA" id="ARBA00007118"/>
    </source>
</evidence>
<comment type="cofactor">
    <cofactor evidence="1 8">
        <name>FMN</name>
        <dbReference type="ChEBI" id="CHEBI:58210"/>
    </cofactor>
</comment>
<evidence type="ECO:0000256" key="8">
    <source>
        <dbReference type="PIRNR" id="PIRNR000232"/>
    </source>
</evidence>
<evidence type="ECO:0000313" key="11">
    <source>
        <dbReference type="Proteomes" id="UP001595848"/>
    </source>
</evidence>
<dbReference type="PIRSF" id="PIRSF000232">
    <property type="entry name" value="YdjA"/>
    <property type="match status" value="1"/>
</dbReference>
<dbReference type="PANTHER" id="PTHR43821:SF1">
    <property type="entry name" value="NAD(P)H NITROREDUCTASE YDJA-RELATED"/>
    <property type="match status" value="1"/>
</dbReference>
<evidence type="ECO:0000256" key="7">
    <source>
        <dbReference type="ARBA" id="ARBA00023027"/>
    </source>
</evidence>
<dbReference type="Pfam" id="PF00881">
    <property type="entry name" value="Nitroreductase"/>
    <property type="match status" value="1"/>
</dbReference>
<accession>A0ABV8NUF4</accession>
<keyword evidence="3 8" id="KW-0285">Flavoprotein</keyword>
<dbReference type="PANTHER" id="PTHR43821">
    <property type="entry name" value="NAD(P)H NITROREDUCTASE YDJA-RELATED"/>
    <property type="match status" value="1"/>
</dbReference>
<comment type="caution">
    <text evidence="10">The sequence shown here is derived from an EMBL/GenBank/DDBJ whole genome shotgun (WGS) entry which is preliminary data.</text>
</comment>
<evidence type="ECO:0000256" key="5">
    <source>
        <dbReference type="ARBA" id="ARBA00022857"/>
    </source>
</evidence>
<keyword evidence="5 8" id="KW-0521">NADP</keyword>
<keyword evidence="4 8" id="KW-0288">FMN</keyword>
<evidence type="ECO:0000256" key="3">
    <source>
        <dbReference type="ARBA" id="ARBA00022630"/>
    </source>
</evidence>
<gene>
    <name evidence="10" type="ORF">ACFOY1_01060</name>
</gene>
<reference evidence="11" key="1">
    <citation type="journal article" date="2019" name="Int. J. Syst. Evol. Microbiol.">
        <title>The Global Catalogue of Microorganisms (GCM) 10K type strain sequencing project: providing services to taxonomists for standard genome sequencing and annotation.</title>
        <authorList>
            <consortium name="The Broad Institute Genomics Platform"/>
            <consortium name="The Broad Institute Genome Sequencing Center for Infectious Disease"/>
            <person name="Wu L."/>
            <person name="Ma J."/>
        </authorList>
    </citation>
    <scope>NUCLEOTIDE SEQUENCE [LARGE SCALE GENOMIC DNA]</scope>
    <source>
        <strain evidence="11">LMG 24813</strain>
    </source>
</reference>
<keyword evidence="11" id="KW-1185">Reference proteome</keyword>
<dbReference type="InterPro" id="IPR026021">
    <property type="entry name" value="YdjA-like"/>
</dbReference>
<keyword evidence="7 8" id="KW-0520">NAD</keyword>
<dbReference type="EC" id="1.-.-.-" evidence="8"/>
<dbReference type="CDD" id="cd02135">
    <property type="entry name" value="YdjA-like"/>
    <property type="match status" value="1"/>
</dbReference>
<comment type="similarity">
    <text evidence="2 8">Belongs to the nitroreductase family.</text>
</comment>
<dbReference type="RefSeq" id="WP_217962784.1">
    <property type="nucleotide sequence ID" value="NZ_JAHTBN010000001.1"/>
</dbReference>
<keyword evidence="6 8" id="KW-0560">Oxidoreductase</keyword>
<dbReference type="EMBL" id="JBHSBV010000001">
    <property type="protein sequence ID" value="MFC4199528.1"/>
    <property type="molecule type" value="Genomic_DNA"/>
</dbReference>
<dbReference type="InterPro" id="IPR029479">
    <property type="entry name" value="Nitroreductase"/>
</dbReference>
<proteinExistence type="inferred from homology"/>